<protein>
    <submittedName>
        <fullName evidence="2">Uncharacterized protein</fullName>
    </submittedName>
</protein>
<dbReference type="EMBL" id="FN653054">
    <property type="protein sequence ID" value="CBY10277.1"/>
    <property type="molecule type" value="Genomic_DNA"/>
</dbReference>
<sequence>MAQHFHGQYGPGRRDLPMGGQTGSPSPRVRVPSSNGARGFHSNPTSPPENRSPAMNPMMMMMNMMRKNPNANPEWIEFMLPRMMTQMQTMMAEFRQTKGLNQPSTPASGHGYQKTPDLSGAEMNEIKLALDSLQKKQTAIAEQEAAAASPDKRNARVKLVKQMRMQLQNKYLSFYYIREIRANLMSLQTQLNSLAVYPEDETDLSVFLTQGKELLAKVENPHGGEASLSVVKNVFQALKTLILSASATQQLKFDEAKETLEEKPESATVSECKLLKIHQLLKRDFVSLAETVKYIENALVRIEGFPDKKAVSGWFKCWRDLWKLQAVANPTPAAFSGDGGDLLKEMLSHFRSEHSQLMYRIDQVGIGSFVVDQEVLEDDVDLLKIALVPIKKKQLQSNENELRQWLDAFNEMDKADAGEDELKLEMHPKLLRDATNSRDCLKRIRTWLGEKFAKPLTRLPLPGRLEEIIAKLDEDSVSESNLLLIHALFKELEERRGWIADRFDALEDQRLLDCSIQLAIVMISSRHDGLVMLLGGKDGQVAQTLMNVKKIEAAKKGPVTADIVTITAILTSIRNGTQ</sequence>
<organism evidence="2">
    <name type="scientific">Oikopleura dioica</name>
    <name type="common">Tunicate</name>
    <dbReference type="NCBI Taxonomy" id="34765"/>
    <lineage>
        <taxon>Eukaryota</taxon>
        <taxon>Metazoa</taxon>
        <taxon>Chordata</taxon>
        <taxon>Tunicata</taxon>
        <taxon>Appendicularia</taxon>
        <taxon>Copelata</taxon>
        <taxon>Oikopleuridae</taxon>
        <taxon>Oikopleura</taxon>
    </lineage>
</organism>
<evidence type="ECO:0000313" key="3">
    <source>
        <dbReference type="Proteomes" id="UP000001307"/>
    </source>
</evidence>
<keyword evidence="3" id="KW-1185">Reference proteome</keyword>
<dbReference type="AlphaFoldDB" id="E4XI76"/>
<feature type="region of interest" description="Disordered" evidence="1">
    <location>
        <begin position="1"/>
        <end position="56"/>
    </location>
</feature>
<dbReference type="Proteomes" id="UP000001307">
    <property type="component" value="Unassembled WGS sequence"/>
</dbReference>
<evidence type="ECO:0000313" key="2">
    <source>
        <dbReference type="EMBL" id="CBY10277.1"/>
    </source>
</evidence>
<reference evidence="2" key="1">
    <citation type="journal article" date="2010" name="Science">
        <title>Plasticity of animal genome architecture unmasked by rapid evolution of a pelagic tunicate.</title>
        <authorList>
            <person name="Denoeud F."/>
            <person name="Henriet S."/>
            <person name="Mungpakdee S."/>
            <person name="Aury J.M."/>
            <person name="Da Silva C."/>
            <person name="Brinkmann H."/>
            <person name="Mikhaleva J."/>
            <person name="Olsen L.C."/>
            <person name="Jubin C."/>
            <person name="Canestro C."/>
            <person name="Bouquet J.M."/>
            <person name="Danks G."/>
            <person name="Poulain J."/>
            <person name="Campsteijn C."/>
            <person name="Adamski M."/>
            <person name="Cross I."/>
            <person name="Yadetie F."/>
            <person name="Muffato M."/>
            <person name="Louis A."/>
            <person name="Butcher S."/>
            <person name="Tsagkogeorga G."/>
            <person name="Konrad A."/>
            <person name="Singh S."/>
            <person name="Jensen M.F."/>
            <person name="Cong E.H."/>
            <person name="Eikeseth-Otteraa H."/>
            <person name="Noel B."/>
            <person name="Anthouard V."/>
            <person name="Porcel B.M."/>
            <person name="Kachouri-Lafond R."/>
            <person name="Nishino A."/>
            <person name="Ugolini M."/>
            <person name="Chourrout P."/>
            <person name="Nishida H."/>
            <person name="Aasland R."/>
            <person name="Huzurbazar S."/>
            <person name="Westhof E."/>
            <person name="Delsuc F."/>
            <person name="Lehrach H."/>
            <person name="Reinhardt R."/>
            <person name="Weissenbach J."/>
            <person name="Roy S.W."/>
            <person name="Artiguenave F."/>
            <person name="Postlethwait J.H."/>
            <person name="Manak J.R."/>
            <person name="Thompson E.M."/>
            <person name="Jaillon O."/>
            <person name="Du Pasquier L."/>
            <person name="Boudinot P."/>
            <person name="Liberles D.A."/>
            <person name="Volff J.N."/>
            <person name="Philippe H."/>
            <person name="Lenhard B."/>
            <person name="Roest Crollius H."/>
            <person name="Wincker P."/>
            <person name="Chourrout D."/>
        </authorList>
    </citation>
    <scope>NUCLEOTIDE SEQUENCE [LARGE SCALE GENOMIC DNA]</scope>
</reference>
<evidence type="ECO:0000256" key="1">
    <source>
        <dbReference type="SAM" id="MobiDB-lite"/>
    </source>
</evidence>
<accession>E4XI76</accession>
<dbReference type="OrthoDB" id="10482321at2759"/>
<proteinExistence type="predicted"/>
<feature type="compositionally biased region" description="Low complexity" evidence="1">
    <location>
        <begin position="24"/>
        <end position="34"/>
    </location>
</feature>
<name>E4XI76_OIKDI</name>
<dbReference type="InParanoid" id="E4XI76"/>
<gene>
    <name evidence="2" type="ORF">GSOID_T00011214001</name>
</gene>